<proteinExistence type="predicted"/>
<reference evidence="1" key="3">
    <citation type="submission" date="2025-09" db="UniProtKB">
        <authorList>
            <consortium name="Ensembl"/>
        </authorList>
    </citation>
    <scope>IDENTIFICATION</scope>
</reference>
<protein>
    <submittedName>
        <fullName evidence="1">Uncharacterized protein</fullName>
    </submittedName>
</protein>
<dbReference type="GeneTree" id="ENSGT00910000147887"/>
<organism evidence="1 2">
    <name type="scientific">Coturnix japonica</name>
    <name type="common">Japanese quail</name>
    <name type="synonym">Coturnix coturnix japonica</name>
    <dbReference type="NCBI Taxonomy" id="93934"/>
    <lineage>
        <taxon>Eukaryota</taxon>
        <taxon>Metazoa</taxon>
        <taxon>Chordata</taxon>
        <taxon>Craniata</taxon>
        <taxon>Vertebrata</taxon>
        <taxon>Euteleostomi</taxon>
        <taxon>Archelosauria</taxon>
        <taxon>Archosauria</taxon>
        <taxon>Dinosauria</taxon>
        <taxon>Saurischia</taxon>
        <taxon>Theropoda</taxon>
        <taxon>Coelurosauria</taxon>
        <taxon>Aves</taxon>
        <taxon>Neognathae</taxon>
        <taxon>Galloanserae</taxon>
        <taxon>Galliformes</taxon>
        <taxon>Phasianidae</taxon>
        <taxon>Perdicinae</taxon>
        <taxon>Coturnix</taxon>
    </lineage>
</organism>
<name>A0A8C2UDC2_COTJA</name>
<accession>A0A8C2UDC2</accession>
<dbReference type="Ensembl" id="ENSCJPT00005035540.1">
    <property type="protein sequence ID" value="ENSCJPP00005026226.1"/>
    <property type="gene ID" value="ENSCJPG00005020432.1"/>
</dbReference>
<dbReference type="AlphaFoldDB" id="A0A8C2UDC2"/>
<reference evidence="1" key="2">
    <citation type="submission" date="2025-08" db="UniProtKB">
        <authorList>
            <consortium name="Ensembl"/>
        </authorList>
    </citation>
    <scope>IDENTIFICATION</scope>
</reference>
<sequence length="76" mass="8598">MKTNVEQILIFNEDCIDPFPALNVLIALGAHHGENVETQKFSEKFLIFLCPLLLASRKATLVTSKALKTRDMLYSF</sequence>
<evidence type="ECO:0000313" key="1">
    <source>
        <dbReference type="Ensembl" id="ENSCJPP00005026226.1"/>
    </source>
</evidence>
<reference evidence="1" key="1">
    <citation type="submission" date="2015-11" db="EMBL/GenBank/DDBJ databases">
        <authorList>
            <consortium name="International Coturnix japonica Genome Analysis Consortium"/>
            <person name="Warren W."/>
            <person name="Burt D.W."/>
            <person name="Antin P.B."/>
            <person name="Lanford R."/>
            <person name="Gros J."/>
            <person name="Wilson R.K."/>
        </authorList>
    </citation>
    <scope>NUCLEOTIDE SEQUENCE [LARGE SCALE GENOMIC DNA]</scope>
</reference>
<dbReference type="Proteomes" id="UP000694412">
    <property type="component" value="Chromosome 1"/>
</dbReference>
<keyword evidence="2" id="KW-1185">Reference proteome</keyword>
<evidence type="ECO:0000313" key="2">
    <source>
        <dbReference type="Proteomes" id="UP000694412"/>
    </source>
</evidence>